<name>I3SMY6_MEDTR</name>
<accession>I3SMY6</accession>
<keyword evidence="1" id="KW-0472">Membrane</keyword>
<proteinExistence type="evidence at transcript level"/>
<evidence type="ECO:0008006" key="3">
    <source>
        <dbReference type="Google" id="ProtNLM"/>
    </source>
</evidence>
<evidence type="ECO:0000313" key="2">
    <source>
        <dbReference type="EMBL" id="AFK41628.1"/>
    </source>
</evidence>
<keyword evidence="1" id="KW-1133">Transmembrane helix</keyword>
<keyword evidence="1" id="KW-0812">Transmembrane</keyword>
<evidence type="ECO:0000256" key="1">
    <source>
        <dbReference type="SAM" id="Phobius"/>
    </source>
</evidence>
<organism evidence="2">
    <name type="scientific">Medicago truncatula</name>
    <name type="common">Barrel medic</name>
    <name type="synonym">Medicago tribuloides</name>
    <dbReference type="NCBI Taxonomy" id="3880"/>
    <lineage>
        <taxon>Eukaryota</taxon>
        <taxon>Viridiplantae</taxon>
        <taxon>Streptophyta</taxon>
        <taxon>Embryophyta</taxon>
        <taxon>Tracheophyta</taxon>
        <taxon>Spermatophyta</taxon>
        <taxon>Magnoliopsida</taxon>
        <taxon>eudicotyledons</taxon>
        <taxon>Gunneridae</taxon>
        <taxon>Pentapetalae</taxon>
        <taxon>rosids</taxon>
        <taxon>fabids</taxon>
        <taxon>Fabales</taxon>
        <taxon>Fabaceae</taxon>
        <taxon>Papilionoideae</taxon>
        <taxon>50 kb inversion clade</taxon>
        <taxon>NPAAA clade</taxon>
        <taxon>Hologalegina</taxon>
        <taxon>IRL clade</taxon>
        <taxon>Trifolieae</taxon>
        <taxon>Medicago</taxon>
    </lineage>
</organism>
<reference evidence="2" key="1">
    <citation type="submission" date="2012-05" db="EMBL/GenBank/DDBJ databases">
        <authorList>
            <person name="Krishnakumar V."/>
            <person name="Cheung F."/>
            <person name="Xiao Y."/>
            <person name="Chan A."/>
            <person name="Moskal W.A."/>
            <person name="Town C.D."/>
        </authorList>
    </citation>
    <scope>NUCLEOTIDE SEQUENCE</scope>
</reference>
<dbReference type="EMBL" id="BT141834">
    <property type="protein sequence ID" value="AFK41628.1"/>
    <property type="molecule type" value="mRNA"/>
</dbReference>
<protein>
    <recommendedName>
        <fullName evidence="3">Transmembrane protein</fullName>
    </recommendedName>
</protein>
<dbReference type="AlphaFoldDB" id="I3SMY6"/>
<feature type="transmembrane region" description="Helical" evidence="1">
    <location>
        <begin position="6"/>
        <end position="23"/>
    </location>
</feature>
<sequence length="64" mass="7539">MVGDVLYMVLLYGIKVMLIILHFDMSFSLYRLLTVEEYGLLWRPNSSRGGLILDIYLLAERDLW</sequence>